<evidence type="ECO:0000313" key="2">
    <source>
        <dbReference type="Proteomes" id="UP000192903"/>
    </source>
</evidence>
<gene>
    <name evidence="1" type="ORF">SAMN02982989_3379</name>
</gene>
<reference evidence="2" key="1">
    <citation type="submission" date="2017-04" db="EMBL/GenBank/DDBJ databases">
        <authorList>
            <person name="Varghese N."/>
            <person name="Submissions S."/>
        </authorList>
    </citation>
    <scope>NUCLEOTIDE SEQUENCE [LARGE SCALE GENOMIC DNA]</scope>
    <source>
        <strain evidence="2">B4P</strain>
    </source>
</reference>
<proteinExistence type="predicted"/>
<dbReference type="Proteomes" id="UP000192903">
    <property type="component" value="Unassembled WGS sequence"/>
</dbReference>
<dbReference type="RefSeq" id="WP_085424088.1">
    <property type="nucleotide sequence ID" value="NZ_FXAF01000011.1"/>
</dbReference>
<keyword evidence="2" id="KW-1185">Reference proteome</keyword>
<sequence length="124" mass="14030">MQHIEQMNRTTDALRLAEQDLSNAIASVRGAHRRGKVVTARNYLRHLRDVHELQAKAIALGAEGPLVEPKHEIWKPTPINTGFVGITAEERAAREWKRVFNGFPFWVYASRAGQIPHHFSIAAE</sequence>
<dbReference type="EMBL" id="FXAF01000011">
    <property type="protein sequence ID" value="SMF65591.1"/>
    <property type="molecule type" value="Genomic_DNA"/>
</dbReference>
<evidence type="ECO:0000313" key="1">
    <source>
        <dbReference type="EMBL" id="SMF65591.1"/>
    </source>
</evidence>
<dbReference type="AlphaFoldDB" id="A0A1X7G7Y8"/>
<name>A0A1X7G7Y8_9HYPH</name>
<accession>A0A1X7G7Y8</accession>
<organism evidence="1 2">
    <name type="scientific">Xaviernesmea oryzae</name>
    <dbReference type="NCBI Taxonomy" id="464029"/>
    <lineage>
        <taxon>Bacteria</taxon>
        <taxon>Pseudomonadati</taxon>
        <taxon>Pseudomonadota</taxon>
        <taxon>Alphaproteobacteria</taxon>
        <taxon>Hyphomicrobiales</taxon>
        <taxon>Rhizobiaceae</taxon>
        <taxon>Rhizobium/Agrobacterium group</taxon>
        <taxon>Xaviernesmea</taxon>
    </lineage>
</organism>
<dbReference type="STRING" id="464029.SAMN02982989_3379"/>
<protein>
    <submittedName>
        <fullName evidence="1">Uncharacterized protein</fullName>
    </submittedName>
</protein>
<dbReference type="OrthoDB" id="8420391at2"/>